<keyword evidence="2 4" id="KW-0371">Homeobox</keyword>
<evidence type="ECO:0000313" key="8">
    <source>
        <dbReference type="Proteomes" id="UP000193642"/>
    </source>
</evidence>
<reference evidence="7 8" key="1">
    <citation type="submission" date="2016-07" db="EMBL/GenBank/DDBJ databases">
        <title>Pervasive Adenine N6-methylation of Active Genes in Fungi.</title>
        <authorList>
            <consortium name="DOE Joint Genome Institute"/>
            <person name="Mondo S.J."/>
            <person name="Dannebaum R.O."/>
            <person name="Kuo R.C."/>
            <person name="Labutti K."/>
            <person name="Haridas S."/>
            <person name="Kuo A."/>
            <person name="Salamov A."/>
            <person name="Ahrendt S.R."/>
            <person name="Lipzen A."/>
            <person name="Sullivan W."/>
            <person name="Andreopoulos W.B."/>
            <person name="Clum A."/>
            <person name="Lindquist E."/>
            <person name="Daum C."/>
            <person name="Ramamoorthy G.K."/>
            <person name="Gryganskyi A."/>
            <person name="Culley D."/>
            <person name="Magnuson J.K."/>
            <person name="James T.Y."/>
            <person name="O'Malley M.A."/>
            <person name="Stajich J.E."/>
            <person name="Spatafora J.W."/>
            <person name="Visel A."/>
            <person name="Grigoriev I.V."/>
        </authorList>
    </citation>
    <scope>NUCLEOTIDE SEQUENCE [LARGE SCALE GENOMIC DNA]</scope>
    <source>
        <strain evidence="7 8">JEL800</strain>
    </source>
</reference>
<dbReference type="EMBL" id="MCGO01000011">
    <property type="protein sequence ID" value="ORY48712.1"/>
    <property type="molecule type" value="Genomic_DNA"/>
</dbReference>
<evidence type="ECO:0000256" key="4">
    <source>
        <dbReference type="PROSITE-ProRule" id="PRU00108"/>
    </source>
</evidence>
<dbReference type="InterPro" id="IPR008422">
    <property type="entry name" value="KN_HD"/>
</dbReference>
<dbReference type="AlphaFoldDB" id="A0A1Y2CNY6"/>
<keyword evidence="8" id="KW-1185">Reference proteome</keyword>
<feature type="domain" description="Homeobox" evidence="6">
    <location>
        <begin position="459"/>
        <end position="521"/>
    </location>
</feature>
<keyword evidence="1 4" id="KW-0238">DNA-binding</keyword>
<feature type="compositionally biased region" description="Low complexity" evidence="5">
    <location>
        <begin position="442"/>
        <end position="455"/>
    </location>
</feature>
<dbReference type="Proteomes" id="UP000193642">
    <property type="component" value="Unassembled WGS sequence"/>
</dbReference>
<evidence type="ECO:0000256" key="1">
    <source>
        <dbReference type="ARBA" id="ARBA00023125"/>
    </source>
</evidence>
<evidence type="ECO:0000313" key="7">
    <source>
        <dbReference type="EMBL" id="ORY48712.1"/>
    </source>
</evidence>
<organism evidence="7 8">
    <name type="scientific">Rhizoclosmatium globosum</name>
    <dbReference type="NCBI Taxonomy" id="329046"/>
    <lineage>
        <taxon>Eukaryota</taxon>
        <taxon>Fungi</taxon>
        <taxon>Fungi incertae sedis</taxon>
        <taxon>Chytridiomycota</taxon>
        <taxon>Chytridiomycota incertae sedis</taxon>
        <taxon>Chytridiomycetes</taxon>
        <taxon>Chytridiales</taxon>
        <taxon>Chytriomycetaceae</taxon>
        <taxon>Rhizoclosmatium</taxon>
    </lineage>
</organism>
<dbReference type="SMART" id="SM00389">
    <property type="entry name" value="HOX"/>
    <property type="match status" value="1"/>
</dbReference>
<feature type="region of interest" description="Disordered" evidence="5">
    <location>
        <begin position="344"/>
        <end position="370"/>
    </location>
</feature>
<comment type="caution">
    <text evidence="7">The sequence shown here is derived from an EMBL/GenBank/DDBJ whole genome shotgun (WGS) entry which is preliminary data.</text>
</comment>
<dbReference type="PROSITE" id="PS50071">
    <property type="entry name" value="HOMEOBOX_2"/>
    <property type="match status" value="1"/>
</dbReference>
<dbReference type="GO" id="GO:0006355">
    <property type="term" value="P:regulation of DNA-templated transcription"/>
    <property type="evidence" value="ECO:0007669"/>
    <property type="project" value="InterPro"/>
</dbReference>
<evidence type="ECO:0000259" key="6">
    <source>
        <dbReference type="PROSITE" id="PS50071"/>
    </source>
</evidence>
<dbReference type="InterPro" id="IPR009057">
    <property type="entry name" value="Homeodomain-like_sf"/>
</dbReference>
<gene>
    <name evidence="7" type="ORF">BCR33DRAFT_714432</name>
</gene>
<feature type="region of interest" description="Disordered" evidence="5">
    <location>
        <begin position="395"/>
        <end position="471"/>
    </location>
</feature>
<dbReference type="GO" id="GO:0003677">
    <property type="term" value="F:DNA binding"/>
    <property type="evidence" value="ECO:0007669"/>
    <property type="project" value="UniProtKB-UniRule"/>
</dbReference>
<comment type="subcellular location">
    <subcellularLocation>
        <location evidence="4">Nucleus</location>
    </subcellularLocation>
</comment>
<accession>A0A1Y2CNY6</accession>
<dbReference type="CDD" id="cd00086">
    <property type="entry name" value="homeodomain"/>
    <property type="match status" value="1"/>
</dbReference>
<feature type="region of interest" description="Disordered" evidence="5">
    <location>
        <begin position="181"/>
        <end position="202"/>
    </location>
</feature>
<feature type="compositionally biased region" description="Basic residues" evidence="5">
    <location>
        <begin position="402"/>
        <end position="413"/>
    </location>
</feature>
<sequence>MYSLEDIDKLLGGFDYINTEPQIPFSSLLYARGAGNPPMLTPISSNGNSPSAKQISSQEREMLQQYHSGFFNYKGLPPIPAMEHSISDVDLSQHGHQSLPYKIGMDDLAGRQYEEWNNYMQMLSKTANDVQVSQELLSTQQGLDRTTDNENLGGIKHEAKQTNNLNGPNFFQPPVDQSKLAKSTRPLFASTEGDGGDDSSSSLETLVDAAVSLSSRSNSLSDDNQTYTAKSNQPTYIPMSQLQYFEQEPNHFTYVPVTSSNPMVGVPLYANQHSQALPGINHIHHQPLGNYQLISDSYPTIQPSAIYYQPLTAHSSEPMSQVSTMEAIECKSRPSQSKTEFRFHPYGRMGPKNLSDCGSSGASSVEEKKRLSAERVAIAAEKALMYSLSMESAASAAEGGNQKKRSLSKRAPRIKTQNLELRSREVPKSSSTGSVNEDLDEAASPTSSGTPASESRQVKSKTKSRPNHKPNITARLFKWLMEHQHEPYPNEDEKKSMAADTGLTLNQINDWFINARRRYLK</sequence>
<evidence type="ECO:0000256" key="3">
    <source>
        <dbReference type="ARBA" id="ARBA00023242"/>
    </source>
</evidence>
<name>A0A1Y2CNY6_9FUNG</name>
<evidence type="ECO:0000256" key="2">
    <source>
        <dbReference type="ARBA" id="ARBA00023155"/>
    </source>
</evidence>
<dbReference type="InterPro" id="IPR001356">
    <property type="entry name" value="HD"/>
</dbReference>
<feature type="compositionally biased region" description="Basic residues" evidence="5">
    <location>
        <begin position="458"/>
        <end position="468"/>
    </location>
</feature>
<dbReference type="PANTHER" id="PTHR11850">
    <property type="entry name" value="HOMEOBOX PROTEIN TRANSCRIPTION FACTORS"/>
    <property type="match status" value="1"/>
</dbReference>
<protein>
    <recommendedName>
        <fullName evidence="6">Homeobox domain-containing protein</fullName>
    </recommendedName>
</protein>
<dbReference type="OrthoDB" id="10056939at2759"/>
<dbReference type="SUPFAM" id="SSF46689">
    <property type="entry name" value="Homeodomain-like"/>
    <property type="match status" value="1"/>
</dbReference>
<keyword evidence="3 4" id="KW-0539">Nucleus</keyword>
<dbReference type="InterPro" id="IPR050224">
    <property type="entry name" value="TALE_homeobox"/>
</dbReference>
<proteinExistence type="predicted"/>
<evidence type="ECO:0000256" key="5">
    <source>
        <dbReference type="SAM" id="MobiDB-lite"/>
    </source>
</evidence>
<dbReference type="STRING" id="329046.A0A1Y2CNY6"/>
<dbReference type="Gene3D" id="1.10.10.60">
    <property type="entry name" value="Homeodomain-like"/>
    <property type="match status" value="1"/>
</dbReference>
<dbReference type="Pfam" id="PF05920">
    <property type="entry name" value="Homeobox_KN"/>
    <property type="match status" value="1"/>
</dbReference>
<dbReference type="GO" id="GO:0005634">
    <property type="term" value="C:nucleus"/>
    <property type="evidence" value="ECO:0007669"/>
    <property type="project" value="UniProtKB-SubCell"/>
</dbReference>